<gene>
    <name evidence="1" type="ORF">SMTD_LOCUS8152</name>
</gene>
<dbReference type="AlphaFoldDB" id="A0A183P1B6"/>
<reference evidence="1 2" key="1">
    <citation type="submission" date="2018-11" db="EMBL/GenBank/DDBJ databases">
        <authorList>
            <consortium name="Pathogen Informatics"/>
        </authorList>
    </citation>
    <scope>NUCLEOTIDE SEQUENCE [LARGE SCALE GENOMIC DNA]</scope>
    <source>
        <strain>Denwood</strain>
        <strain evidence="2">Zambia</strain>
    </source>
</reference>
<organism evidence="1 2">
    <name type="scientific">Schistosoma mattheei</name>
    <dbReference type="NCBI Taxonomy" id="31246"/>
    <lineage>
        <taxon>Eukaryota</taxon>
        <taxon>Metazoa</taxon>
        <taxon>Spiralia</taxon>
        <taxon>Lophotrochozoa</taxon>
        <taxon>Platyhelminthes</taxon>
        <taxon>Trematoda</taxon>
        <taxon>Digenea</taxon>
        <taxon>Strigeidida</taxon>
        <taxon>Schistosomatoidea</taxon>
        <taxon>Schistosomatidae</taxon>
        <taxon>Schistosoma</taxon>
    </lineage>
</organism>
<keyword evidence="2" id="KW-1185">Reference proteome</keyword>
<protein>
    <submittedName>
        <fullName evidence="1">Uncharacterized protein</fullName>
    </submittedName>
</protein>
<sequence length="207" mass="23205">MSSSRAASAIKEVINFKNAKRTSFFLMIMISIYHGFLMTKSGISLEVFLILGGNLCKSLLSDGRSGPGGEFRPYSCMIHTYSSRDSHKCFKRLAPWGDVVRLYFVGDSRLKKLFNAFVYHINDEIVGENTTSEASISNNFQYVAGEVDLRFFYHDEITDDTLELVKSWIGSTNLSNVTESNIRNKNNDISAPTHLIISMGTVSTVFL</sequence>
<evidence type="ECO:0000313" key="1">
    <source>
        <dbReference type="EMBL" id="VDP43237.1"/>
    </source>
</evidence>
<dbReference type="Proteomes" id="UP000269396">
    <property type="component" value="Unassembled WGS sequence"/>
</dbReference>
<name>A0A183P1B6_9TREM</name>
<evidence type="ECO:0000313" key="2">
    <source>
        <dbReference type="Proteomes" id="UP000269396"/>
    </source>
</evidence>
<proteinExistence type="predicted"/>
<accession>A0A183P1B6</accession>
<dbReference type="EMBL" id="UZAL01028720">
    <property type="protein sequence ID" value="VDP43237.1"/>
    <property type="molecule type" value="Genomic_DNA"/>
</dbReference>